<dbReference type="EMBL" id="UZAN01043308">
    <property type="protein sequence ID" value="VDP78040.1"/>
    <property type="molecule type" value="Genomic_DNA"/>
</dbReference>
<dbReference type="AlphaFoldDB" id="A0A183AH80"/>
<dbReference type="GO" id="GO:0043022">
    <property type="term" value="F:ribosome binding"/>
    <property type="evidence" value="ECO:0007669"/>
    <property type="project" value="TreeGrafter"/>
</dbReference>
<evidence type="ECO:0000256" key="1">
    <source>
        <dbReference type="SAM" id="MobiDB-lite"/>
    </source>
</evidence>
<dbReference type="GO" id="GO:0005737">
    <property type="term" value="C:cytoplasm"/>
    <property type="evidence" value="ECO:0007669"/>
    <property type="project" value="TreeGrafter"/>
</dbReference>
<dbReference type="GO" id="GO:0000900">
    <property type="term" value="F:mRNA regulatory element binding translation repressor activity"/>
    <property type="evidence" value="ECO:0007669"/>
    <property type="project" value="TreeGrafter"/>
</dbReference>
<dbReference type="GO" id="GO:0045202">
    <property type="term" value="C:synapse"/>
    <property type="evidence" value="ECO:0007669"/>
    <property type="project" value="TreeGrafter"/>
</dbReference>
<evidence type="ECO:0000313" key="3">
    <source>
        <dbReference type="EMBL" id="VDP78040.1"/>
    </source>
</evidence>
<evidence type="ECO:0000313" key="4">
    <source>
        <dbReference type="Proteomes" id="UP000272942"/>
    </source>
</evidence>
<name>A0A183AH80_9TREM</name>
<dbReference type="GO" id="GO:2000766">
    <property type="term" value="P:negative regulation of cytoplasmic translation"/>
    <property type="evidence" value="ECO:0007669"/>
    <property type="project" value="TreeGrafter"/>
</dbReference>
<dbReference type="GO" id="GO:0008135">
    <property type="term" value="F:translation factor activity, RNA binding"/>
    <property type="evidence" value="ECO:0007669"/>
    <property type="project" value="TreeGrafter"/>
</dbReference>
<gene>
    <name evidence="3" type="ORF">ECPE_LOCUS6315</name>
</gene>
<dbReference type="Pfam" id="PF16367">
    <property type="entry name" value="RRM_7"/>
    <property type="match status" value="1"/>
</dbReference>
<dbReference type="Proteomes" id="UP000272942">
    <property type="component" value="Unassembled WGS sequence"/>
</dbReference>
<dbReference type="InterPro" id="IPR034819">
    <property type="entry name" value="CPEB"/>
</dbReference>
<dbReference type="GO" id="GO:0005634">
    <property type="term" value="C:nucleus"/>
    <property type="evidence" value="ECO:0007669"/>
    <property type="project" value="TreeGrafter"/>
</dbReference>
<dbReference type="InterPro" id="IPR000504">
    <property type="entry name" value="RRM_dom"/>
</dbReference>
<sequence length="364" mass="41265">MADMATASLERDELANENYYQYPAHDDEFRHYSPDVPTRQEQCFEGIGGRIRKADWHPPLGETISRNHKAKHHGPRDANINGYEKESTAQRINPVEYQTSVLKLACSYQPVIEKYAHIERAALNYRASAVGPSRILQDHLTGPQALQCITRQPNAIIHRLSLKVFLGGVPMIGKQVTTVVRDQLQRGLEMFGCVTLKWPKGTTVQSSTCFYYPYGSQFKVKRGHCYATFKDSNSVALLLATCQRRNKGFYMNLTTVCPELKLSQLESIQIIPWDRTDSEMHATHRGVSRIVLLPVPIFSPILYRESIDLITDSPARGKKLYSVFVGALHGMITARALFTMFEELFANVESVVLDTDRFHYPIGK</sequence>
<evidence type="ECO:0000313" key="5">
    <source>
        <dbReference type="WBParaSite" id="ECPE_0000632801-mRNA-1"/>
    </source>
</evidence>
<proteinExistence type="predicted"/>
<dbReference type="PANTHER" id="PTHR12566">
    <property type="entry name" value="CYTOPLASMIC POLYADENYLATION ELEMENT BINDING PROTEIN CPEB"/>
    <property type="match status" value="1"/>
</dbReference>
<organism evidence="5">
    <name type="scientific">Echinostoma caproni</name>
    <dbReference type="NCBI Taxonomy" id="27848"/>
    <lineage>
        <taxon>Eukaryota</taxon>
        <taxon>Metazoa</taxon>
        <taxon>Spiralia</taxon>
        <taxon>Lophotrochozoa</taxon>
        <taxon>Platyhelminthes</taxon>
        <taxon>Trematoda</taxon>
        <taxon>Digenea</taxon>
        <taxon>Plagiorchiida</taxon>
        <taxon>Echinostomata</taxon>
        <taxon>Echinostomatoidea</taxon>
        <taxon>Echinostomatidae</taxon>
        <taxon>Echinostoma</taxon>
    </lineage>
</organism>
<keyword evidence="4" id="KW-1185">Reference proteome</keyword>
<dbReference type="GO" id="GO:0043005">
    <property type="term" value="C:neuron projection"/>
    <property type="evidence" value="ECO:0007669"/>
    <property type="project" value="TreeGrafter"/>
</dbReference>
<dbReference type="OrthoDB" id="10033548at2759"/>
<dbReference type="WBParaSite" id="ECPE_0000632801-mRNA-1">
    <property type="protein sequence ID" value="ECPE_0000632801-mRNA-1"/>
    <property type="gene ID" value="ECPE_0000632801"/>
</dbReference>
<dbReference type="InterPro" id="IPR012677">
    <property type="entry name" value="Nucleotide-bd_a/b_plait_sf"/>
</dbReference>
<feature type="region of interest" description="Disordered" evidence="1">
    <location>
        <begin position="55"/>
        <end position="81"/>
    </location>
</feature>
<accession>A0A183AH80</accession>
<reference evidence="3 4" key="2">
    <citation type="submission" date="2018-11" db="EMBL/GenBank/DDBJ databases">
        <authorList>
            <consortium name="Pathogen Informatics"/>
        </authorList>
    </citation>
    <scope>NUCLEOTIDE SEQUENCE [LARGE SCALE GENOMIC DNA]</scope>
    <source>
        <strain evidence="3 4">Egypt</strain>
    </source>
</reference>
<reference evidence="5" key="1">
    <citation type="submission" date="2016-06" db="UniProtKB">
        <authorList>
            <consortium name="WormBaseParasite"/>
        </authorList>
    </citation>
    <scope>IDENTIFICATION</scope>
</reference>
<dbReference type="Gene3D" id="3.30.70.330">
    <property type="match status" value="2"/>
</dbReference>
<protein>
    <submittedName>
        <fullName evidence="5">RRM domain-containing protein</fullName>
    </submittedName>
</protein>
<feature type="domain" description="RRM" evidence="2">
    <location>
        <begin position="161"/>
        <end position="257"/>
    </location>
</feature>
<dbReference type="GO" id="GO:0003730">
    <property type="term" value="F:mRNA 3'-UTR binding"/>
    <property type="evidence" value="ECO:0007669"/>
    <property type="project" value="InterPro"/>
</dbReference>
<evidence type="ECO:0000259" key="2">
    <source>
        <dbReference type="Pfam" id="PF16367"/>
    </source>
</evidence>